<keyword evidence="7" id="KW-0732">Signal</keyword>
<evidence type="ECO:0000313" key="10">
    <source>
        <dbReference type="Proteomes" id="UP000243534"/>
    </source>
</evidence>
<dbReference type="OrthoDB" id="5294698at2"/>
<comment type="similarity">
    <text evidence="2">Belongs to the phospholipase D family.</text>
</comment>
<dbReference type="EC" id="3.1.4.4" evidence="3"/>
<evidence type="ECO:0000256" key="4">
    <source>
        <dbReference type="ARBA" id="ARBA00022801"/>
    </source>
</evidence>
<evidence type="ECO:0000256" key="7">
    <source>
        <dbReference type="SAM" id="SignalP"/>
    </source>
</evidence>
<dbReference type="Pfam" id="PF13091">
    <property type="entry name" value="PLDc_2"/>
    <property type="match status" value="1"/>
</dbReference>
<name>A0A1E7Z2D6_9GAMM</name>
<gene>
    <name evidence="9" type="ORF">BBW68_07645</name>
</gene>
<dbReference type="GO" id="GO:0006793">
    <property type="term" value="P:phosphorus metabolic process"/>
    <property type="evidence" value="ECO:0007669"/>
    <property type="project" value="UniProtKB-ARBA"/>
</dbReference>
<dbReference type="GO" id="GO:0004630">
    <property type="term" value="F:phospholipase D activity"/>
    <property type="evidence" value="ECO:0007669"/>
    <property type="project" value="UniProtKB-EC"/>
</dbReference>
<dbReference type="PROSITE" id="PS50035">
    <property type="entry name" value="PLD"/>
    <property type="match status" value="1"/>
</dbReference>
<dbReference type="PANTHER" id="PTHR43856">
    <property type="entry name" value="CARDIOLIPIN HYDROLASE"/>
    <property type="match status" value="1"/>
</dbReference>
<dbReference type="PANTHER" id="PTHR43856:SF1">
    <property type="entry name" value="MITOCHONDRIAL CARDIOLIPIN HYDROLASE"/>
    <property type="match status" value="1"/>
</dbReference>
<dbReference type="SMART" id="SM00155">
    <property type="entry name" value="PLDc"/>
    <property type="match status" value="1"/>
</dbReference>
<evidence type="ECO:0000259" key="8">
    <source>
        <dbReference type="PROSITE" id="PS50035"/>
    </source>
</evidence>
<dbReference type="InterPro" id="IPR001736">
    <property type="entry name" value="PLipase_D/transphosphatidylase"/>
</dbReference>
<protein>
    <recommendedName>
        <fullName evidence="3">phospholipase D</fullName>
        <ecNumber evidence="3">3.1.4.4</ecNumber>
    </recommendedName>
</protein>
<feature type="chain" id="PRO_5009209298" description="phospholipase D" evidence="7">
    <location>
        <begin position="19"/>
        <end position="170"/>
    </location>
</feature>
<accession>A0A1E7Z2D6</accession>
<feature type="domain" description="PLD phosphodiesterase" evidence="8">
    <location>
        <begin position="104"/>
        <end position="131"/>
    </location>
</feature>
<evidence type="ECO:0000256" key="5">
    <source>
        <dbReference type="ARBA" id="ARBA00022963"/>
    </source>
</evidence>
<dbReference type="InterPro" id="IPR025202">
    <property type="entry name" value="PLD-like_dom"/>
</dbReference>
<evidence type="ECO:0000256" key="3">
    <source>
        <dbReference type="ARBA" id="ARBA00012027"/>
    </source>
</evidence>
<sequence>MLKITLPALLLIVFPAFAAPTVSVGFSPSHTALQNVLSVVNDASTSLDVEAYSFTSKPIATAIIAAKQRGVSVRVVADEKANGDRYSAVTYLANNHVPVRLNSRYAIMHNKVMIADGSTVQTGSFNYTASADTRNAENSIVLRGVPQIAAQYEKEFNRLWAESEVLALAY</sequence>
<dbReference type="AlphaFoldDB" id="A0A1E7Z2D6"/>
<dbReference type="Gene3D" id="3.30.870.10">
    <property type="entry name" value="Endonuclease Chain A"/>
    <property type="match status" value="1"/>
</dbReference>
<keyword evidence="5" id="KW-0442">Lipid degradation</keyword>
<organism evidence="9 10">
    <name type="scientific">Candidatus Erwinia dacicola</name>
    <dbReference type="NCBI Taxonomy" id="252393"/>
    <lineage>
        <taxon>Bacteria</taxon>
        <taxon>Pseudomonadati</taxon>
        <taxon>Pseudomonadota</taxon>
        <taxon>Gammaproteobacteria</taxon>
        <taxon>Enterobacterales</taxon>
        <taxon>Erwiniaceae</taxon>
        <taxon>Erwinia</taxon>
    </lineage>
</organism>
<evidence type="ECO:0000313" key="9">
    <source>
        <dbReference type="EMBL" id="OFC62894.1"/>
    </source>
</evidence>
<evidence type="ECO:0000256" key="6">
    <source>
        <dbReference type="ARBA" id="ARBA00023098"/>
    </source>
</evidence>
<comment type="caution">
    <text evidence="9">The sequence shown here is derived from an EMBL/GenBank/DDBJ whole genome shotgun (WGS) entry which is preliminary data.</text>
</comment>
<proteinExistence type="inferred from homology"/>
<dbReference type="EMBL" id="MAYS01000169">
    <property type="protein sequence ID" value="OFC62894.1"/>
    <property type="molecule type" value="Genomic_DNA"/>
</dbReference>
<dbReference type="Proteomes" id="UP000243534">
    <property type="component" value="Unassembled WGS sequence"/>
</dbReference>
<dbReference type="RefSeq" id="WP_070134285.1">
    <property type="nucleotide sequence ID" value="NZ_MAYS01000169.1"/>
</dbReference>
<keyword evidence="4" id="KW-0378">Hydrolase</keyword>
<dbReference type="CDD" id="cd09170">
    <property type="entry name" value="PLDc_Nuc"/>
    <property type="match status" value="1"/>
</dbReference>
<keyword evidence="6" id="KW-0443">Lipid metabolism</keyword>
<dbReference type="InterPro" id="IPR051406">
    <property type="entry name" value="PLD_domain"/>
</dbReference>
<dbReference type="GO" id="GO:0016042">
    <property type="term" value="P:lipid catabolic process"/>
    <property type="evidence" value="ECO:0007669"/>
    <property type="project" value="UniProtKB-KW"/>
</dbReference>
<comment type="catalytic activity">
    <reaction evidence="1">
        <text>a 1,2-diacyl-sn-glycero-3-phosphocholine + H2O = a 1,2-diacyl-sn-glycero-3-phosphate + choline + H(+)</text>
        <dbReference type="Rhea" id="RHEA:14445"/>
        <dbReference type="ChEBI" id="CHEBI:15354"/>
        <dbReference type="ChEBI" id="CHEBI:15377"/>
        <dbReference type="ChEBI" id="CHEBI:15378"/>
        <dbReference type="ChEBI" id="CHEBI:57643"/>
        <dbReference type="ChEBI" id="CHEBI:58608"/>
        <dbReference type="EC" id="3.1.4.4"/>
    </reaction>
</comment>
<evidence type="ECO:0000256" key="1">
    <source>
        <dbReference type="ARBA" id="ARBA00000798"/>
    </source>
</evidence>
<reference evidence="9 10" key="1">
    <citation type="submission" date="2016-07" db="EMBL/GenBank/DDBJ databases">
        <authorList>
            <person name="Yuval B."/>
        </authorList>
    </citation>
    <scope>NUCLEOTIDE SEQUENCE [LARGE SCALE GENOMIC DNA]</scope>
    <source>
        <strain evidence="9 10">IL</strain>
    </source>
</reference>
<evidence type="ECO:0000256" key="2">
    <source>
        <dbReference type="ARBA" id="ARBA00008664"/>
    </source>
</evidence>
<feature type="signal peptide" evidence="7">
    <location>
        <begin position="1"/>
        <end position="18"/>
    </location>
</feature>
<dbReference type="SUPFAM" id="SSF56024">
    <property type="entry name" value="Phospholipase D/nuclease"/>
    <property type="match status" value="1"/>
</dbReference>
<dbReference type="GO" id="GO:0016891">
    <property type="term" value="F:RNA endonuclease activity producing 5'-phosphomonoesters, hydrolytic mechanism"/>
    <property type="evidence" value="ECO:0007669"/>
    <property type="project" value="TreeGrafter"/>
</dbReference>